<sequence>MGYKNNLKESLMSEKIIDSWTDQSFKLSYDYYETEVELEGKKVKKELKSNLIEMSEQNIRDYISSKYIKVDEIEMEKLIKDLIILKGYKSKIEEDIESAKSYWEFFSIHFGVFAAFLSINIDISDIMRDLILAGLIFLMIKNTYDFIKKDKEDKITYGILRTLNYAISILEAIKEDVYTRPEKVCDIKESNKEIVNDKKDITKNVKSNNISESLKDTIKQQKDQTENKTRLPNLFSWERIFKKLNKIFPNNSFKLINKKDLIGKDTSYEVIYNYFTENYLKGYDKGEDTKKIKDTKKELDYDLMILKTYRDYIESIEKNNDYLINCLFALITIIGITISLKTYEKVVCFGLILIGAYFAFIFCFYIWRKTKLSGSYKIRVCNKIIYKLEDLK</sequence>
<organism evidence="2">
    <name type="scientific">Peptoniphilus harei</name>
    <dbReference type="NCBI Taxonomy" id="54005"/>
    <lineage>
        <taxon>Bacteria</taxon>
        <taxon>Bacillati</taxon>
        <taxon>Bacillota</taxon>
        <taxon>Tissierellia</taxon>
        <taxon>Tissierellales</taxon>
        <taxon>Peptoniphilaceae</taxon>
        <taxon>Peptoniphilus</taxon>
    </lineage>
</organism>
<name>A0A133PJH0_9FIRM</name>
<dbReference type="AlphaFoldDB" id="A0A133PJH0"/>
<evidence type="ECO:0000313" key="3">
    <source>
        <dbReference type="Proteomes" id="UP000070174"/>
    </source>
</evidence>
<proteinExistence type="predicted"/>
<feature type="transmembrane region" description="Helical" evidence="1">
    <location>
        <begin position="346"/>
        <end position="367"/>
    </location>
</feature>
<keyword evidence="1" id="KW-0812">Transmembrane</keyword>
<accession>A0A133PJH0</accession>
<dbReference type="EMBL" id="LRQE01000041">
    <property type="protein sequence ID" value="KXA28706.1"/>
    <property type="molecule type" value="Genomic_DNA"/>
</dbReference>
<reference evidence="2 3" key="1">
    <citation type="submission" date="2016-01" db="EMBL/GenBank/DDBJ databases">
        <authorList>
            <person name="Oliw E.H."/>
        </authorList>
    </citation>
    <scope>NUCLEOTIDE SEQUENCE [LARGE SCALE GENOMIC DNA]</scope>
    <source>
        <strain evidence="2 3">CMW7756A</strain>
    </source>
</reference>
<dbReference type="RefSeq" id="WP_060800663.1">
    <property type="nucleotide sequence ID" value="NZ_KQ957105.1"/>
</dbReference>
<keyword evidence="1" id="KW-0472">Membrane</keyword>
<gene>
    <name evidence="2" type="ORF">HMPREF3229_01702</name>
</gene>
<dbReference type="Proteomes" id="UP000070174">
    <property type="component" value="Unassembled WGS sequence"/>
</dbReference>
<evidence type="ECO:0000313" key="2">
    <source>
        <dbReference type="EMBL" id="KXA28706.1"/>
    </source>
</evidence>
<feature type="transmembrane region" description="Helical" evidence="1">
    <location>
        <begin position="322"/>
        <end position="340"/>
    </location>
</feature>
<protein>
    <submittedName>
        <fullName evidence="2">Uncharacterized protein</fullName>
    </submittedName>
</protein>
<keyword evidence="1" id="KW-1133">Transmembrane helix</keyword>
<dbReference type="PATRIC" id="fig|54005.3.peg.1664"/>
<evidence type="ECO:0000256" key="1">
    <source>
        <dbReference type="SAM" id="Phobius"/>
    </source>
</evidence>
<comment type="caution">
    <text evidence="2">The sequence shown here is derived from an EMBL/GenBank/DDBJ whole genome shotgun (WGS) entry which is preliminary data.</text>
</comment>